<comment type="caution">
    <text evidence="5">The sequence shown here is derived from an EMBL/GenBank/DDBJ whole genome shotgun (WGS) entry which is preliminary data.</text>
</comment>
<keyword evidence="6" id="KW-1185">Reference proteome</keyword>
<dbReference type="SUPFAM" id="SSF55120">
    <property type="entry name" value="Pseudouridine synthase"/>
    <property type="match status" value="1"/>
</dbReference>
<dbReference type="GO" id="GO:0006364">
    <property type="term" value="P:rRNA processing"/>
    <property type="evidence" value="ECO:0007669"/>
    <property type="project" value="UniProtKB-ARBA"/>
</dbReference>
<dbReference type="PANTHER" id="PTHR47683:SF2">
    <property type="entry name" value="RNA-BINDING S4 DOMAIN-CONTAINING PROTEIN"/>
    <property type="match status" value="1"/>
</dbReference>
<comment type="similarity">
    <text evidence="1 3">Belongs to the pseudouridine synthase RsuA family.</text>
</comment>
<keyword evidence="2 3" id="KW-0413">Isomerase</keyword>
<evidence type="ECO:0000256" key="1">
    <source>
        <dbReference type="ARBA" id="ARBA00008348"/>
    </source>
</evidence>
<dbReference type="Gene3D" id="3.30.70.580">
    <property type="entry name" value="Pseudouridine synthase I, catalytic domain, N-terminal subdomain"/>
    <property type="match status" value="1"/>
</dbReference>
<dbReference type="RefSeq" id="WP_306351996.1">
    <property type="nucleotide sequence ID" value="NZ_JASAWV010000018.1"/>
</dbReference>
<dbReference type="NCBIfam" id="TIGR00093">
    <property type="entry name" value="pseudouridine synthase"/>
    <property type="match status" value="1"/>
</dbReference>
<dbReference type="EMBL" id="JASAXT010000017">
    <property type="protein sequence ID" value="MDP8149170.1"/>
    <property type="molecule type" value="Genomic_DNA"/>
</dbReference>
<dbReference type="GO" id="GO:0009982">
    <property type="term" value="F:pseudouridine synthase activity"/>
    <property type="evidence" value="ECO:0007669"/>
    <property type="project" value="InterPro"/>
</dbReference>
<dbReference type="Proteomes" id="UP001226020">
    <property type="component" value="Unassembled WGS sequence"/>
</dbReference>
<organism evidence="5 6">
    <name type="scientific">Phocoenobacter atlanticus subsp. atlanticus</name>
    <dbReference type="NCBI Taxonomy" id="3061285"/>
    <lineage>
        <taxon>Bacteria</taxon>
        <taxon>Pseudomonadati</taxon>
        <taxon>Pseudomonadota</taxon>
        <taxon>Gammaproteobacteria</taxon>
        <taxon>Pasteurellales</taxon>
        <taxon>Pasteurellaceae</taxon>
        <taxon>Phocoenobacter</taxon>
        <taxon>Phocoenobacter atlanticus</taxon>
    </lineage>
</organism>
<evidence type="ECO:0000313" key="6">
    <source>
        <dbReference type="Proteomes" id="UP001226020"/>
    </source>
</evidence>
<reference evidence="5 6" key="1">
    <citation type="journal article" date="2023" name="Front. Microbiol.">
        <title>Phylogeography and host specificity of Pasteurellaceae pathogenic to sea-farmed fish in the north-east Atlantic.</title>
        <authorList>
            <person name="Gulla S."/>
            <person name="Colquhoun D.J."/>
            <person name="Olsen A.B."/>
            <person name="Spilsberg B."/>
            <person name="Lagesen K."/>
            <person name="Aakesson C.P."/>
            <person name="Strom S."/>
            <person name="Manji F."/>
            <person name="Birkbeck T.H."/>
            <person name="Nilsen H.K."/>
        </authorList>
    </citation>
    <scope>NUCLEOTIDE SEQUENCE [LARGE SCALE GENOMIC DNA]</scope>
    <source>
        <strain evidence="5 6">NVIB3131</strain>
    </source>
</reference>
<proteinExistence type="inferred from homology"/>
<dbReference type="GO" id="GO:0001522">
    <property type="term" value="P:pseudouridine synthesis"/>
    <property type="evidence" value="ECO:0007669"/>
    <property type="project" value="InterPro"/>
</dbReference>
<dbReference type="AlphaFoldDB" id="A0AAW8CL79"/>
<dbReference type="InterPro" id="IPR000748">
    <property type="entry name" value="PsdUridine_synth_RsuA/RluB/E/F"/>
</dbReference>
<dbReference type="InterPro" id="IPR006145">
    <property type="entry name" value="PsdUridine_synth_RsuA/RluA"/>
</dbReference>
<evidence type="ECO:0000256" key="3">
    <source>
        <dbReference type="RuleBase" id="RU003887"/>
    </source>
</evidence>
<dbReference type="InterPro" id="IPR042092">
    <property type="entry name" value="PsdUridine_s_RsuA/RluB/E/F_cat"/>
</dbReference>
<dbReference type="InterPro" id="IPR020103">
    <property type="entry name" value="PsdUridine_synth_cat_dom_sf"/>
</dbReference>
<evidence type="ECO:0000259" key="4">
    <source>
        <dbReference type="Pfam" id="PF00849"/>
    </source>
</evidence>
<gene>
    <name evidence="5" type="ORF">QJU57_08795</name>
</gene>
<feature type="domain" description="Pseudouridine synthase RsuA/RluA-like" evidence="4">
    <location>
        <begin position="40"/>
        <end position="185"/>
    </location>
</feature>
<dbReference type="GO" id="GO:0003723">
    <property type="term" value="F:RNA binding"/>
    <property type="evidence" value="ECO:0007669"/>
    <property type="project" value="InterPro"/>
</dbReference>
<dbReference type="InterPro" id="IPR020094">
    <property type="entry name" value="TruA/RsuA/RluB/E/F_N"/>
</dbReference>
<dbReference type="Pfam" id="PF00849">
    <property type="entry name" value="PseudoU_synth_2"/>
    <property type="match status" value="1"/>
</dbReference>
<dbReference type="InterPro" id="IPR050343">
    <property type="entry name" value="RsuA_PseudoU_synthase"/>
</dbReference>
<dbReference type="PANTHER" id="PTHR47683">
    <property type="entry name" value="PSEUDOURIDINE SYNTHASE FAMILY PROTEIN-RELATED"/>
    <property type="match status" value="1"/>
</dbReference>
<protein>
    <recommendedName>
        <fullName evidence="3">Pseudouridine synthase</fullName>
        <ecNumber evidence="3">5.4.99.-</ecNumber>
    </recommendedName>
</protein>
<evidence type="ECO:0000256" key="2">
    <source>
        <dbReference type="ARBA" id="ARBA00023235"/>
    </source>
</evidence>
<sequence>MTSIKPKFKPNSIKTKTNLKATTTKIKARRPLPSLEETTIVLFNKPYDVLTQFSDDSGRKTLKDFIDIANIYPVGRLDRDSEGLLLLTNNGQIQHRLANPKFEKAKTYWVQVEGEPSQEDLEKLQQGVVLKDGLTKAAKVKCIEPPEFNWKSAPKIRERKSIPTSWIELTITEGRNRQVRRMTAHIGFPTLRLIRVGLGVFKLNGLGSGEYRILNDDEKRQLFKQLKL</sequence>
<evidence type="ECO:0000313" key="5">
    <source>
        <dbReference type="EMBL" id="MDP8149170.1"/>
    </source>
</evidence>
<dbReference type="EC" id="5.4.99.-" evidence="3"/>
<name>A0AAW8CL79_9PAST</name>
<dbReference type="PROSITE" id="PS01149">
    <property type="entry name" value="PSI_RSU"/>
    <property type="match status" value="1"/>
</dbReference>
<dbReference type="Gene3D" id="3.30.70.1560">
    <property type="entry name" value="Alpha-L RNA-binding motif"/>
    <property type="match status" value="1"/>
</dbReference>
<dbReference type="GO" id="GO:0140098">
    <property type="term" value="F:catalytic activity, acting on RNA"/>
    <property type="evidence" value="ECO:0007669"/>
    <property type="project" value="UniProtKB-ARBA"/>
</dbReference>
<accession>A0AAW8CL79</accession>
<dbReference type="InterPro" id="IPR018496">
    <property type="entry name" value="PsdUridine_synth_RsuA/RluB_CS"/>
</dbReference>